<accession>A0A1M7Z4T8</accession>
<evidence type="ECO:0000313" key="2">
    <source>
        <dbReference type="Proteomes" id="UP000184609"/>
    </source>
</evidence>
<reference evidence="2" key="1">
    <citation type="submission" date="2016-12" db="EMBL/GenBank/DDBJ databases">
        <authorList>
            <person name="Varghese N."/>
            <person name="Submissions S."/>
        </authorList>
    </citation>
    <scope>NUCLEOTIDE SEQUENCE [LARGE SCALE GENOMIC DNA]</scope>
    <source>
        <strain evidence="2">DSM 25035</strain>
    </source>
</reference>
<gene>
    <name evidence="1" type="ORF">SAMN04488108_0366</name>
</gene>
<dbReference type="Proteomes" id="UP000184609">
    <property type="component" value="Unassembled WGS sequence"/>
</dbReference>
<name>A0A1M7Z4T8_9BACT</name>
<dbReference type="STRING" id="1073327.SAMN04488108_0366"/>
<proteinExistence type="predicted"/>
<sequence>MATKQKTEGRMMVLSQSSEYFPYLGKYKLKDPKETIEDGKNQQTFSSQQG</sequence>
<protein>
    <submittedName>
        <fullName evidence="1">Uncharacterized protein</fullName>
    </submittedName>
</protein>
<dbReference type="EMBL" id="FRXN01000001">
    <property type="protein sequence ID" value="SHO59790.1"/>
    <property type="molecule type" value="Genomic_DNA"/>
</dbReference>
<keyword evidence="2" id="KW-1185">Reference proteome</keyword>
<organism evidence="1 2">
    <name type="scientific">Algoriphagus zhangzhouensis</name>
    <dbReference type="NCBI Taxonomy" id="1073327"/>
    <lineage>
        <taxon>Bacteria</taxon>
        <taxon>Pseudomonadati</taxon>
        <taxon>Bacteroidota</taxon>
        <taxon>Cytophagia</taxon>
        <taxon>Cytophagales</taxon>
        <taxon>Cyclobacteriaceae</taxon>
        <taxon>Algoriphagus</taxon>
    </lineage>
</organism>
<evidence type="ECO:0000313" key="1">
    <source>
        <dbReference type="EMBL" id="SHO59790.1"/>
    </source>
</evidence>
<dbReference type="RefSeq" id="WP_166669803.1">
    <property type="nucleotide sequence ID" value="NZ_FRXN01000001.1"/>
</dbReference>
<dbReference type="AlphaFoldDB" id="A0A1M7Z4T8"/>